<feature type="region of interest" description="Disordered" evidence="2">
    <location>
        <begin position="294"/>
        <end position="351"/>
    </location>
</feature>
<dbReference type="InterPro" id="IPR001478">
    <property type="entry name" value="PDZ"/>
</dbReference>
<dbReference type="PROSITE" id="PS50106">
    <property type="entry name" value="PDZ"/>
    <property type="match status" value="2"/>
</dbReference>
<dbReference type="SUPFAM" id="SSF50156">
    <property type="entry name" value="PDZ domain-like"/>
    <property type="match status" value="2"/>
</dbReference>
<organism evidence="4 5">
    <name type="scientific">Novipirellula herctigrandis</name>
    <dbReference type="NCBI Taxonomy" id="2527986"/>
    <lineage>
        <taxon>Bacteria</taxon>
        <taxon>Pseudomonadati</taxon>
        <taxon>Planctomycetota</taxon>
        <taxon>Planctomycetia</taxon>
        <taxon>Pirellulales</taxon>
        <taxon>Pirellulaceae</taxon>
        <taxon>Novipirellula</taxon>
    </lineage>
</organism>
<dbReference type="EMBL" id="SJPJ01000001">
    <property type="protein sequence ID" value="TWT79605.1"/>
    <property type="molecule type" value="Genomic_DNA"/>
</dbReference>
<dbReference type="PANTHER" id="PTHR22939">
    <property type="entry name" value="SERINE PROTEASE FAMILY S1C HTRA-RELATED"/>
    <property type="match status" value="1"/>
</dbReference>
<accession>A0A5C5YX55</accession>
<comment type="caution">
    <text evidence="4">The sequence shown here is derived from an EMBL/GenBank/DDBJ whole genome shotgun (WGS) entry which is preliminary data.</text>
</comment>
<gene>
    <name evidence="4" type="primary">degP1_1</name>
    <name evidence="4" type="ORF">CA13_10090</name>
</gene>
<comment type="similarity">
    <text evidence="1">Belongs to the peptidase S1C family.</text>
</comment>
<dbReference type="AlphaFoldDB" id="A0A5C5YX55"/>
<dbReference type="Pfam" id="PF13180">
    <property type="entry name" value="PDZ_2"/>
    <property type="match status" value="1"/>
</dbReference>
<evidence type="ECO:0000313" key="4">
    <source>
        <dbReference type="EMBL" id="TWT79605.1"/>
    </source>
</evidence>
<dbReference type="Gene3D" id="2.30.42.10">
    <property type="match status" value="2"/>
</dbReference>
<evidence type="ECO:0000259" key="3">
    <source>
        <dbReference type="PROSITE" id="PS50106"/>
    </source>
</evidence>
<reference evidence="4 5" key="1">
    <citation type="submission" date="2019-02" db="EMBL/GenBank/DDBJ databases">
        <title>Deep-cultivation of Planctomycetes and their phenomic and genomic characterization uncovers novel biology.</title>
        <authorList>
            <person name="Wiegand S."/>
            <person name="Jogler M."/>
            <person name="Boedeker C."/>
            <person name="Pinto D."/>
            <person name="Vollmers J."/>
            <person name="Rivas-Marin E."/>
            <person name="Kohn T."/>
            <person name="Peeters S.H."/>
            <person name="Heuer A."/>
            <person name="Rast P."/>
            <person name="Oberbeckmann S."/>
            <person name="Bunk B."/>
            <person name="Jeske O."/>
            <person name="Meyerdierks A."/>
            <person name="Storesund J.E."/>
            <person name="Kallscheuer N."/>
            <person name="Luecker S."/>
            <person name="Lage O.M."/>
            <person name="Pohl T."/>
            <person name="Merkel B.J."/>
            <person name="Hornburger P."/>
            <person name="Mueller R.-W."/>
            <person name="Bruemmer F."/>
            <person name="Labrenz M."/>
            <person name="Spormann A.M."/>
            <person name="Op Den Camp H."/>
            <person name="Overmann J."/>
            <person name="Amann R."/>
            <person name="Jetten M.S.M."/>
            <person name="Mascher T."/>
            <person name="Medema M.H."/>
            <person name="Devos D.P."/>
            <person name="Kaster A.-K."/>
            <person name="Ovreas L."/>
            <person name="Rohde M."/>
            <person name="Galperin M.Y."/>
            <person name="Jogler C."/>
        </authorList>
    </citation>
    <scope>NUCLEOTIDE SEQUENCE [LARGE SCALE GENOMIC DNA]</scope>
    <source>
        <strain evidence="4 5">CA13</strain>
    </source>
</reference>
<dbReference type="Pfam" id="PF17820">
    <property type="entry name" value="PDZ_6"/>
    <property type="match status" value="1"/>
</dbReference>
<dbReference type="GO" id="GO:0006508">
    <property type="term" value="P:proteolysis"/>
    <property type="evidence" value="ECO:0007669"/>
    <property type="project" value="UniProtKB-KW"/>
</dbReference>
<dbReference type="Proteomes" id="UP000315010">
    <property type="component" value="Unassembled WGS sequence"/>
</dbReference>
<dbReference type="SMART" id="SM00228">
    <property type="entry name" value="PDZ"/>
    <property type="match status" value="2"/>
</dbReference>
<evidence type="ECO:0000256" key="2">
    <source>
        <dbReference type="SAM" id="MobiDB-lite"/>
    </source>
</evidence>
<dbReference type="InterPro" id="IPR036034">
    <property type="entry name" value="PDZ_sf"/>
</dbReference>
<proteinExistence type="inferred from homology"/>
<keyword evidence="4" id="KW-0645">Protease</keyword>
<feature type="compositionally biased region" description="Basic residues" evidence="2">
    <location>
        <begin position="342"/>
        <end position="351"/>
    </location>
</feature>
<feature type="compositionally biased region" description="Acidic residues" evidence="2">
    <location>
        <begin position="304"/>
        <end position="321"/>
    </location>
</feature>
<keyword evidence="5" id="KW-1185">Reference proteome</keyword>
<dbReference type="RefSeq" id="WP_146394783.1">
    <property type="nucleotide sequence ID" value="NZ_SJPJ01000001.1"/>
</dbReference>
<feature type="domain" description="PDZ" evidence="3">
    <location>
        <begin position="128"/>
        <end position="183"/>
    </location>
</feature>
<name>A0A5C5YX55_9BACT</name>
<feature type="domain" description="PDZ" evidence="3">
    <location>
        <begin position="34"/>
        <end position="115"/>
    </location>
</feature>
<sequence>MLARVKALGVFAHGVVFAVAVCISNQALVGQTIEMSVPKNLESAHLGIEVTDSPGVGVLVNMVAIGGPADLVGIRSGDYLLSINGDPIETPSDLVKRVAVQKPGDRITLGVWRAGEEMTKQALLATSVVPVDAPNRAWLGVMLESDGYRGAKITMVIPGSPAARANLAVGDLIVAINDQPVESAADLVNAIENLEANETVAITFGGKKESKREVKLGAIVDAPPIFSYRMPMPDLDTNGIDSFIPIQPLPIPRFPTPPQLERSRLRNSETLEEQMTEIRKQFKELREQVQGMLEKRNQNAPLGDQDEDDPETIESLPDDDASQYLSSPPYVYVVHSGDRNRYSHRPNYRYE</sequence>
<evidence type="ECO:0000256" key="1">
    <source>
        <dbReference type="ARBA" id="ARBA00010541"/>
    </source>
</evidence>
<protein>
    <submittedName>
        <fullName evidence="4">Putative periplasmic serine endoprotease DegP-like</fullName>
        <ecNumber evidence="4">3.4.21.107</ecNumber>
    </submittedName>
</protein>
<dbReference type="PANTHER" id="PTHR22939:SF129">
    <property type="entry name" value="SERINE PROTEASE HTRA2, MITOCHONDRIAL"/>
    <property type="match status" value="1"/>
</dbReference>
<keyword evidence="4" id="KW-0378">Hydrolase</keyword>
<dbReference type="OrthoDB" id="291337at2"/>
<dbReference type="InterPro" id="IPR041489">
    <property type="entry name" value="PDZ_6"/>
</dbReference>
<dbReference type="GO" id="GO:0008236">
    <property type="term" value="F:serine-type peptidase activity"/>
    <property type="evidence" value="ECO:0007669"/>
    <property type="project" value="UniProtKB-KW"/>
</dbReference>
<dbReference type="EC" id="3.4.21.107" evidence="4"/>
<evidence type="ECO:0000313" key="5">
    <source>
        <dbReference type="Proteomes" id="UP000315010"/>
    </source>
</evidence>